<dbReference type="InterPro" id="IPR012349">
    <property type="entry name" value="Split_barrel_FMN-bd"/>
</dbReference>
<evidence type="ECO:0000259" key="1">
    <source>
        <dbReference type="Pfam" id="PF16242"/>
    </source>
</evidence>
<dbReference type="PANTHER" id="PTHR34818:SF1">
    <property type="entry name" value="PROTEIN BLI-3"/>
    <property type="match status" value="1"/>
</dbReference>
<protein>
    <submittedName>
        <fullName evidence="2">DUF385 domain-containing protein</fullName>
    </submittedName>
</protein>
<evidence type="ECO:0000313" key="3">
    <source>
        <dbReference type="Proteomes" id="UP000291189"/>
    </source>
</evidence>
<dbReference type="SUPFAM" id="SSF50475">
    <property type="entry name" value="FMN-binding split barrel"/>
    <property type="match status" value="1"/>
</dbReference>
<dbReference type="PANTHER" id="PTHR34818">
    <property type="entry name" value="PROTEIN BLI-3"/>
    <property type="match status" value="1"/>
</dbReference>
<dbReference type="InterPro" id="IPR038725">
    <property type="entry name" value="YdaG_split_barrel_FMN-bd"/>
</dbReference>
<organism evidence="2 3">
    <name type="scientific">Nocardioides iriomotensis</name>
    <dbReference type="NCBI Taxonomy" id="715784"/>
    <lineage>
        <taxon>Bacteria</taxon>
        <taxon>Bacillati</taxon>
        <taxon>Actinomycetota</taxon>
        <taxon>Actinomycetes</taxon>
        <taxon>Propionibacteriales</taxon>
        <taxon>Nocardioidaceae</taxon>
        <taxon>Nocardioides</taxon>
    </lineage>
</organism>
<dbReference type="InterPro" id="IPR052917">
    <property type="entry name" value="Stress-Dev_Protein"/>
</dbReference>
<sequence>MAHEDAAKIAGLIDGIRIAMLTTQDDGRLVSRPLATQDVEFDGDVWFVTERSAPWVSQLGAHPEVNVAYAGSSSWVSLAGTARVVDDPDRLREYWSAFTDAWLEGGPDNPDNVLVHVAAHSAEYWDSPGAKVTQVLNLVKAKVTGERYEGDNEVVDLDRP</sequence>
<proteinExistence type="predicted"/>
<evidence type="ECO:0000313" key="2">
    <source>
        <dbReference type="EMBL" id="RYU10212.1"/>
    </source>
</evidence>
<accession>A0A4Q5IW02</accession>
<reference evidence="2 3" key="1">
    <citation type="submission" date="2019-01" db="EMBL/GenBank/DDBJ databases">
        <title>Nocardioides guangzhouensis sp. nov., an actinobacterium isolated from soil.</title>
        <authorList>
            <person name="Fu Y."/>
            <person name="Cai Y."/>
            <person name="Lin Z."/>
            <person name="Chen P."/>
        </authorList>
    </citation>
    <scope>NUCLEOTIDE SEQUENCE [LARGE SCALE GENOMIC DNA]</scope>
    <source>
        <strain evidence="2 3">NBRC 105384</strain>
    </source>
</reference>
<dbReference type="OrthoDB" id="1432662at2"/>
<comment type="caution">
    <text evidence="2">The sequence shown here is derived from an EMBL/GenBank/DDBJ whole genome shotgun (WGS) entry which is preliminary data.</text>
</comment>
<feature type="domain" description="General stress protein FMN-binding split barrel" evidence="1">
    <location>
        <begin position="5"/>
        <end position="149"/>
    </location>
</feature>
<gene>
    <name evidence="2" type="ORF">ETU37_17575</name>
</gene>
<dbReference type="Gene3D" id="2.30.110.10">
    <property type="entry name" value="Electron Transport, Fmn-binding Protein, Chain A"/>
    <property type="match status" value="1"/>
</dbReference>
<dbReference type="AlphaFoldDB" id="A0A4Q5IW02"/>
<dbReference type="RefSeq" id="WP_129988649.1">
    <property type="nucleotide sequence ID" value="NZ_SDPU01000032.1"/>
</dbReference>
<keyword evidence="3" id="KW-1185">Reference proteome</keyword>
<dbReference type="EMBL" id="SDPU01000032">
    <property type="protein sequence ID" value="RYU10212.1"/>
    <property type="molecule type" value="Genomic_DNA"/>
</dbReference>
<dbReference type="Pfam" id="PF16242">
    <property type="entry name" value="Pyrid_ox_like"/>
    <property type="match status" value="1"/>
</dbReference>
<name>A0A4Q5IW02_9ACTN</name>
<dbReference type="Proteomes" id="UP000291189">
    <property type="component" value="Unassembled WGS sequence"/>
</dbReference>